<proteinExistence type="predicted"/>
<keyword evidence="4" id="KW-1185">Reference proteome</keyword>
<dbReference type="InterPro" id="IPR029044">
    <property type="entry name" value="Nucleotide-diphossugar_trans"/>
</dbReference>
<dbReference type="SUPFAM" id="SSF53448">
    <property type="entry name" value="Nucleotide-diphospho-sugar transferases"/>
    <property type="match status" value="1"/>
</dbReference>
<feature type="transmembrane region" description="Helical" evidence="1">
    <location>
        <begin position="349"/>
        <end position="370"/>
    </location>
</feature>
<feature type="transmembrane region" description="Helical" evidence="1">
    <location>
        <begin position="293"/>
        <end position="315"/>
    </location>
</feature>
<keyword evidence="1" id="KW-0812">Transmembrane</keyword>
<reference evidence="3" key="2">
    <citation type="submission" date="2020-09" db="EMBL/GenBank/DDBJ databases">
        <authorList>
            <person name="Sun Q."/>
            <person name="Zhou Y."/>
        </authorList>
    </citation>
    <scope>NUCLEOTIDE SEQUENCE</scope>
    <source>
        <strain evidence="3">CGMCC 1.15447</strain>
    </source>
</reference>
<accession>A0A916W381</accession>
<dbReference type="EMBL" id="BMJB01000001">
    <property type="protein sequence ID" value="GGA62300.1"/>
    <property type="molecule type" value="Genomic_DNA"/>
</dbReference>
<organism evidence="3 4">
    <name type="scientific">Edaphobacter acidisoli</name>
    <dbReference type="NCBI Taxonomy" id="2040573"/>
    <lineage>
        <taxon>Bacteria</taxon>
        <taxon>Pseudomonadati</taxon>
        <taxon>Acidobacteriota</taxon>
        <taxon>Terriglobia</taxon>
        <taxon>Terriglobales</taxon>
        <taxon>Acidobacteriaceae</taxon>
        <taxon>Edaphobacter</taxon>
    </lineage>
</organism>
<dbReference type="Pfam" id="PF00535">
    <property type="entry name" value="Glycos_transf_2"/>
    <property type="match status" value="1"/>
</dbReference>
<protein>
    <submittedName>
        <fullName evidence="3">Glycosyl transferase</fullName>
    </submittedName>
</protein>
<dbReference type="Gene3D" id="3.90.550.10">
    <property type="entry name" value="Spore Coat Polysaccharide Biosynthesis Protein SpsA, Chain A"/>
    <property type="match status" value="1"/>
</dbReference>
<sequence length="392" mass="43206">MTHSLKIIAETLAWLIALAWLWKFIGAARGLPRIPNLCDAQYNRTPEGKPSITVIVPARNEAENIAATLESLLAQDYPVQIIAVDDRSSDRTGAIIDALAAQYRDHLTTLHVVTLPEGWLGKPHAMALAARHAIALHQPTYLLFTDADVLFQPEALRRSLAQAVATQADHFVTFPTPLVKSPGEGMMLGFLQVMGLWVTRPWLASNPRAKRDALGIGAFCMVRPEAYQQIGGFESLRLEILEDVNFARNIKKSGLRQRVAIAPGMVSLHWASGAMGIVRTMTKNLFAVFNFRLWLMLLAAAGIKLLTVVPVIFLFFPETCLPAIISFAAIAGLYILSQRYSRISAWNAILFPAGAVMFLISLLLSTVATLRQGGVIWRGTFYPLTELRKAKP</sequence>
<evidence type="ECO:0000259" key="2">
    <source>
        <dbReference type="Pfam" id="PF00535"/>
    </source>
</evidence>
<feature type="domain" description="Glycosyltransferase 2-like" evidence="2">
    <location>
        <begin position="53"/>
        <end position="173"/>
    </location>
</feature>
<keyword evidence="1" id="KW-1133">Transmembrane helix</keyword>
<feature type="transmembrane region" description="Helical" evidence="1">
    <location>
        <begin position="321"/>
        <end position="337"/>
    </location>
</feature>
<name>A0A916W381_9BACT</name>
<gene>
    <name evidence="3" type="ORF">GCM10011507_12280</name>
</gene>
<keyword evidence="3" id="KW-0808">Transferase</keyword>
<keyword evidence="1" id="KW-0472">Membrane</keyword>
<feature type="transmembrane region" description="Helical" evidence="1">
    <location>
        <begin position="260"/>
        <end position="281"/>
    </location>
</feature>
<dbReference type="AlphaFoldDB" id="A0A916W381"/>
<reference evidence="3" key="1">
    <citation type="journal article" date="2014" name="Int. J. Syst. Evol. Microbiol.">
        <title>Complete genome sequence of Corynebacterium casei LMG S-19264T (=DSM 44701T), isolated from a smear-ripened cheese.</title>
        <authorList>
            <consortium name="US DOE Joint Genome Institute (JGI-PGF)"/>
            <person name="Walter F."/>
            <person name="Albersmeier A."/>
            <person name="Kalinowski J."/>
            <person name="Ruckert C."/>
        </authorList>
    </citation>
    <scope>NUCLEOTIDE SEQUENCE</scope>
    <source>
        <strain evidence="3">CGMCC 1.15447</strain>
    </source>
</reference>
<evidence type="ECO:0000313" key="3">
    <source>
        <dbReference type="EMBL" id="GGA62300.1"/>
    </source>
</evidence>
<evidence type="ECO:0000313" key="4">
    <source>
        <dbReference type="Proteomes" id="UP000648801"/>
    </source>
</evidence>
<dbReference type="RefSeq" id="WP_188758367.1">
    <property type="nucleotide sequence ID" value="NZ_BMJB01000001.1"/>
</dbReference>
<dbReference type="PANTHER" id="PTHR43646:SF3">
    <property type="entry name" value="SLR1566 PROTEIN"/>
    <property type="match status" value="1"/>
</dbReference>
<comment type="caution">
    <text evidence="3">The sequence shown here is derived from an EMBL/GenBank/DDBJ whole genome shotgun (WGS) entry which is preliminary data.</text>
</comment>
<dbReference type="Proteomes" id="UP000648801">
    <property type="component" value="Unassembled WGS sequence"/>
</dbReference>
<evidence type="ECO:0000256" key="1">
    <source>
        <dbReference type="SAM" id="Phobius"/>
    </source>
</evidence>
<dbReference type="CDD" id="cd06423">
    <property type="entry name" value="CESA_like"/>
    <property type="match status" value="1"/>
</dbReference>
<dbReference type="InterPro" id="IPR001173">
    <property type="entry name" value="Glyco_trans_2-like"/>
</dbReference>
<dbReference type="PANTHER" id="PTHR43646">
    <property type="entry name" value="GLYCOSYLTRANSFERASE"/>
    <property type="match status" value="1"/>
</dbReference>
<dbReference type="GO" id="GO:0016740">
    <property type="term" value="F:transferase activity"/>
    <property type="evidence" value="ECO:0007669"/>
    <property type="project" value="UniProtKB-KW"/>
</dbReference>